<name>A0A679JE89_VARPD</name>
<dbReference type="EMBL" id="LR743507">
    <property type="protein sequence ID" value="CAA2107116.1"/>
    <property type="molecule type" value="Genomic_DNA"/>
</dbReference>
<protein>
    <recommendedName>
        <fullName evidence="2">DUF262 domain-containing protein</fullName>
    </recommendedName>
</protein>
<sequence length="387" mass="44366">MQIKSILEDRKVAAQSVLIEISIRDYLKLAKQIYKNNEFQRKRVRNSKSVYSLLKRDILHGCVIPPIVLAYTRDKGTLERDLEQAINNDGTHFVLLDGLQRSYTLMDIEAETTEGSNVQNEFLDRMIRCEIYEGINRIGILYRMLTLNTGQTSMSVRHQIEIMYQDFLHTSPDGITLVREVDEGRARQPNSYNFREIIEGFNSYLDRNESQLDRGDVLENIASLENLAKENDGRDIFRIFLSAWHAFILKIGTLGLEYPESDEDSSDELEDSIRQLWGATGVQIFKKAQAVSGFGAAIGLLRDDDPEVALDNLELELIVIGAEPDEFMVNFNQIIEAINSKAKRIGNAQRLFFRQFFRMLFWKQSGCYLNLSKALEEGYKGALRIGI</sequence>
<proteinExistence type="predicted"/>
<evidence type="ECO:0008006" key="2">
    <source>
        <dbReference type="Google" id="ProtNLM"/>
    </source>
</evidence>
<accession>A0A679JE89</accession>
<evidence type="ECO:0000313" key="1">
    <source>
        <dbReference type="EMBL" id="CAA2107116.1"/>
    </source>
</evidence>
<organism evidence="1">
    <name type="scientific">Variovorax paradoxus</name>
    <dbReference type="NCBI Taxonomy" id="34073"/>
    <lineage>
        <taxon>Bacteria</taxon>
        <taxon>Pseudomonadati</taxon>
        <taxon>Pseudomonadota</taxon>
        <taxon>Betaproteobacteria</taxon>
        <taxon>Burkholderiales</taxon>
        <taxon>Comamonadaceae</taxon>
        <taxon>Variovorax</taxon>
    </lineage>
</organism>
<dbReference type="AlphaFoldDB" id="A0A679JE89"/>
<gene>
    <name evidence="1" type="ORF">VVAX_04075</name>
</gene>
<dbReference type="RefSeq" id="WP_339091620.1">
    <property type="nucleotide sequence ID" value="NZ_LR743507.1"/>
</dbReference>
<reference evidence="1" key="1">
    <citation type="submission" date="2019-12" db="EMBL/GenBank/DDBJ databases">
        <authorList>
            <person name="Cremers G."/>
        </authorList>
    </citation>
    <scope>NUCLEOTIDE SEQUENCE</scope>
    <source>
        <strain evidence="1">Vvax</strain>
    </source>
</reference>